<keyword evidence="3" id="KW-0255">Endonuclease</keyword>
<dbReference type="Proteomes" id="UP000219259">
    <property type="component" value="Unassembled WGS sequence"/>
</dbReference>
<proteinExistence type="predicted"/>
<evidence type="ECO:0000313" key="4">
    <source>
        <dbReference type="Proteomes" id="UP000182057"/>
    </source>
</evidence>
<evidence type="ECO:0000313" key="5">
    <source>
        <dbReference type="Proteomes" id="UP000219259"/>
    </source>
</evidence>
<protein>
    <submittedName>
        <fullName evidence="2 3">Endonuclease</fullName>
    </submittedName>
</protein>
<dbReference type="InterPro" id="IPR036691">
    <property type="entry name" value="Endo/exonu/phosph_ase_sf"/>
</dbReference>
<evidence type="ECO:0000259" key="1">
    <source>
        <dbReference type="Pfam" id="PF03372"/>
    </source>
</evidence>
<dbReference type="PANTHER" id="PTHR41349:SF1">
    <property type="entry name" value="PROTEIN CBG08683"/>
    <property type="match status" value="1"/>
</dbReference>
<evidence type="ECO:0000313" key="3">
    <source>
        <dbReference type="EMBL" id="SCQ21177.1"/>
    </source>
</evidence>
<dbReference type="GO" id="GO:0004527">
    <property type="term" value="F:exonuclease activity"/>
    <property type="evidence" value="ECO:0007669"/>
    <property type="project" value="UniProtKB-KW"/>
</dbReference>
<dbReference type="AlphaFoldDB" id="A0A1D3UM15"/>
<dbReference type="Gene3D" id="3.60.10.10">
    <property type="entry name" value="Endonuclease/exonuclease/phosphatase"/>
    <property type="match status" value="1"/>
</dbReference>
<evidence type="ECO:0000313" key="2">
    <source>
        <dbReference type="EMBL" id="PDP42736.1"/>
    </source>
</evidence>
<dbReference type="Pfam" id="PF03372">
    <property type="entry name" value="Exo_endo_phos"/>
    <property type="match status" value="1"/>
</dbReference>
<reference evidence="2 5" key="2">
    <citation type="submission" date="2017-09" db="EMBL/GenBank/DDBJ databases">
        <title>Phase variable restriction modification systems are present in the genome sequences of periodontal pathogens Prevotella intermedia, Tannerella forsythia and Porphyromonas gingivalis.</title>
        <authorList>
            <person name="Haigh R.D."/>
            <person name="Crawford L."/>
            <person name="Ralph J."/>
            <person name="Wanford J."/>
            <person name="Vartoukian S.R."/>
            <person name="Hijazib K."/>
            <person name="Wade W."/>
            <person name="Oggioni M.R."/>
        </authorList>
    </citation>
    <scope>NUCLEOTIDE SEQUENCE [LARGE SCALE GENOMIC DNA]</scope>
    <source>
        <strain evidence="2 5">WW11663</strain>
    </source>
</reference>
<dbReference type="OrthoDB" id="9794261at2"/>
<dbReference type="GO" id="GO:0004519">
    <property type="term" value="F:endonuclease activity"/>
    <property type="evidence" value="ECO:0007669"/>
    <property type="project" value="UniProtKB-KW"/>
</dbReference>
<accession>A0A1D3UM15</accession>
<dbReference type="Proteomes" id="UP000182057">
    <property type="component" value="Unassembled WGS sequence"/>
</dbReference>
<name>A0A1D3UM15_TANFO</name>
<keyword evidence="3" id="KW-0378">Hydrolase</keyword>
<keyword evidence="3" id="KW-0540">Nuclease</keyword>
<reference evidence="3 4" key="1">
    <citation type="submission" date="2016-09" db="EMBL/GenBank/DDBJ databases">
        <authorList>
            <person name="Capua I."/>
            <person name="De Benedictis P."/>
            <person name="Joannis T."/>
            <person name="Lombin L.H."/>
            <person name="Cattoli G."/>
        </authorList>
    </citation>
    <scope>NUCLEOTIDE SEQUENCE [LARGE SCALE GENOMIC DNA]</scope>
    <source>
        <strain evidence="3 4">UB20</strain>
    </source>
</reference>
<organism evidence="3 4">
    <name type="scientific">Tannerella forsythia</name>
    <name type="common">Bacteroides forsythus</name>
    <dbReference type="NCBI Taxonomy" id="28112"/>
    <lineage>
        <taxon>Bacteria</taxon>
        <taxon>Pseudomonadati</taxon>
        <taxon>Bacteroidota</taxon>
        <taxon>Bacteroidia</taxon>
        <taxon>Bacteroidales</taxon>
        <taxon>Tannerellaceae</taxon>
        <taxon>Tannerella</taxon>
    </lineage>
</organism>
<gene>
    <name evidence="2" type="ORF">CLI86_11835</name>
    <name evidence="3" type="ORF">TFUB20_01292</name>
</gene>
<keyword evidence="3" id="KW-0269">Exonuclease</keyword>
<dbReference type="RefSeq" id="WP_060830836.1">
    <property type="nucleotide sequence ID" value="NZ_CAUUNV010000037.1"/>
</dbReference>
<sequence length="367" mass="41578">MRHLKYIFVLFLLCAGCRQESPKEITLLQFNIWQEGTMIEGGFASIVNHIARLQPDFVTFSEVRNYNDTDFIARLINALSEAGVTYYGERSVSTGIISKYPILKQEIVYPLQNDRGSVLKACFRVEGREVVVYSAHLDWLNCSSYLPRGYGSSDWKKLPQPVTDIDSLLADNRASFRDDEIRALLSDALKEQDKIVLIGGDFNEPSHLDWQADTKNIRDHRNVVIEWDCSALLYSNGFVDAFREKHPNAVDYPGFTFAADNPAAELDRLVWSPDADDRERIDFIYYRSDNTIALKDMRIVGPSGSVLRGERAPDSGKDTFIEPMGIWPSDHKALLATFILLPKSSGQHSASFSLHDENLFPSLMVVR</sequence>
<dbReference type="SUPFAM" id="SSF56219">
    <property type="entry name" value="DNase I-like"/>
    <property type="match status" value="1"/>
</dbReference>
<dbReference type="EMBL" id="FMMM01000048">
    <property type="protein sequence ID" value="SCQ21177.1"/>
    <property type="molecule type" value="Genomic_DNA"/>
</dbReference>
<dbReference type="InterPro" id="IPR005135">
    <property type="entry name" value="Endo/exonuclease/phosphatase"/>
</dbReference>
<dbReference type="PANTHER" id="PTHR41349">
    <property type="match status" value="1"/>
</dbReference>
<feature type="domain" description="Endonuclease/exonuclease/phosphatase" evidence="1">
    <location>
        <begin position="28"/>
        <end position="331"/>
    </location>
</feature>
<dbReference type="EMBL" id="NSLJ01000039">
    <property type="protein sequence ID" value="PDP42736.1"/>
    <property type="molecule type" value="Genomic_DNA"/>
</dbReference>